<feature type="transmembrane region" description="Helical" evidence="13">
    <location>
        <begin position="227"/>
        <end position="245"/>
    </location>
</feature>
<evidence type="ECO:0000256" key="7">
    <source>
        <dbReference type="ARBA" id="ARBA00022801"/>
    </source>
</evidence>
<dbReference type="SUPFAM" id="SSF55811">
    <property type="entry name" value="Nudix"/>
    <property type="match status" value="1"/>
</dbReference>
<feature type="transmembrane region" description="Helical" evidence="13">
    <location>
        <begin position="288"/>
        <end position="305"/>
    </location>
</feature>
<dbReference type="GO" id="GO:0006637">
    <property type="term" value="P:acyl-CoA metabolic process"/>
    <property type="evidence" value="ECO:0007669"/>
    <property type="project" value="UniProtKB-ARBA"/>
</dbReference>
<evidence type="ECO:0000256" key="1">
    <source>
        <dbReference type="ARBA" id="ARBA00001936"/>
    </source>
</evidence>
<name>A0AA35VRD2_LACSI</name>
<dbReference type="AlphaFoldDB" id="A0AA35VRD2"/>
<accession>A0AA35VRD2</accession>
<dbReference type="InterPro" id="IPR015797">
    <property type="entry name" value="NUDIX_hydrolase-like_dom_sf"/>
</dbReference>
<keyword evidence="8" id="KW-0460">Magnesium</keyword>
<dbReference type="Gene3D" id="3.90.79.10">
    <property type="entry name" value="Nucleoside Triphosphate Pyrophosphohydrolase"/>
    <property type="match status" value="1"/>
</dbReference>
<dbReference type="Proteomes" id="UP001177003">
    <property type="component" value="Chromosome 0"/>
</dbReference>
<dbReference type="PANTHER" id="PTHR21433">
    <property type="entry name" value="TRANSMEMBRANE PROTEIN INDUCED BY TUMOR NECROSIS FACTOR ALPHA"/>
    <property type="match status" value="1"/>
</dbReference>
<feature type="region of interest" description="Disordered" evidence="12">
    <location>
        <begin position="430"/>
        <end position="450"/>
    </location>
</feature>
<feature type="transmembrane region" description="Helical" evidence="13">
    <location>
        <begin position="257"/>
        <end position="276"/>
    </location>
</feature>
<dbReference type="GO" id="GO:0046872">
    <property type="term" value="F:metal ion binding"/>
    <property type="evidence" value="ECO:0007669"/>
    <property type="project" value="UniProtKB-KW"/>
</dbReference>
<dbReference type="InterPro" id="IPR012926">
    <property type="entry name" value="TMEM120A/B"/>
</dbReference>
<dbReference type="CDD" id="cd03426">
    <property type="entry name" value="NUDIX_CoAse_Nudt7"/>
    <property type="match status" value="1"/>
</dbReference>
<comment type="cofactor">
    <cofactor evidence="2">
        <name>Mg(2+)</name>
        <dbReference type="ChEBI" id="CHEBI:18420"/>
    </cofactor>
</comment>
<evidence type="ECO:0000313" key="16">
    <source>
        <dbReference type="Proteomes" id="UP001177003"/>
    </source>
</evidence>
<protein>
    <recommendedName>
        <fullName evidence="14">Nudix hydrolase domain-containing protein</fullName>
    </recommendedName>
</protein>
<evidence type="ECO:0000256" key="2">
    <source>
        <dbReference type="ARBA" id="ARBA00001946"/>
    </source>
</evidence>
<dbReference type="InterPro" id="IPR045121">
    <property type="entry name" value="CoAse"/>
</dbReference>
<gene>
    <name evidence="15" type="ORF">LSALG_LOCUS5588</name>
</gene>
<evidence type="ECO:0000256" key="8">
    <source>
        <dbReference type="ARBA" id="ARBA00022842"/>
    </source>
</evidence>
<keyword evidence="11" id="KW-0464">Manganese</keyword>
<keyword evidence="10 13" id="KW-0472">Membrane</keyword>
<dbReference type="PROSITE" id="PS51462">
    <property type="entry name" value="NUDIX"/>
    <property type="match status" value="1"/>
</dbReference>
<comment type="cofactor">
    <cofactor evidence="1">
        <name>Mn(2+)</name>
        <dbReference type="ChEBI" id="CHEBI:29035"/>
    </cofactor>
</comment>
<comment type="subcellular location">
    <subcellularLocation>
        <location evidence="3">Membrane</location>
        <topology evidence="3">Multi-pass membrane protein</topology>
    </subcellularLocation>
</comment>
<sequence length="642" mass="73415">MALFAIYHYNHNREEGQFHRRYLYSPPQNAVSSPETGRINWVNYQSIDLFEMGDSTARDGGDNSLSERNVAEEVSRLVEQSKELQESASTLISRNSQEESSLRQRALALDSNIKMLRTFIGSSVKKGNLDSKHAEKLAEELSRASFTLGEGDAATFLPCKSHGRFLRMLLGPINVRANRQDVQLKVKEEYYSFRDRTAYLFLFFPSLLLVLRSCLWDGCFPALPVQIYQAWLLFLYTGLALRENILRVNGSDIRPWWIYHHYFAMAMALISLTWEIERQPDCAQKQKGIQLFLRWAIMQGVAMLLQNRYQRQRLYTRIALGKARRMDVVWGETAGVKGQLWILLPILFVLQAFEAYVGVLLLKTAVVGVISEWQVVTCGILLIIMAVGNFANTVQTLVLKSRFKAKMKKDNNFTRSQKLLDLSQRFRQSKSVSPISDDPSIGQSNQSKRSKNPNRAAVLICLFEEGDDINVILTQRSSKLSSYSGQVSLPGGRTDEEDTDDIRTALREAEEEIGLNPALVDVVTVLEPFVTKGNVSVVPVIGILWDKQAFNPIPNAEEVESIFYAPLEMFLKNENRGEKEWELGGHKYLLHYFYHKTNDSRVYEIWALTAGILIAAASIVFRRPPEFQQRMPKFWNRNHSKF</sequence>
<feature type="domain" description="Nudix hydrolase" evidence="14">
    <location>
        <begin position="453"/>
        <end position="587"/>
    </location>
</feature>
<keyword evidence="5 13" id="KW-0812">Transmembrane</keyword>
<feature type="transmembrane region" description="Helical" evidence="13">
    <location>
        <begin position="197"/>
        <end position="215"/>
    </location>
</feature>
<dbReference type="Pfam" id="PF00293">
    <property type="entry name" value="NUDIX"/>
    <property type="match status" value="1"/>
</dbReference>
<keyword evidence="6" id="KW-0479">Metal-binding</keyword>
<proteinExistence type="inferred from homology"/>
<dbReference type="GO" id="GO:0005737">
    <property type="term" value="C:cytoplasm"/>
    <property type="evidence" value="ECO:0007669"/>
    <property type="project" value="UniProtKB-ARBA"/>
</dbReference>
<evidence type="ECO:0000256" key="13">
    <source>
        <dbReference type="SAM" id="Phobius"/>
    </source>
</evidence>
<keyword evidence="16" id="KW-1185">Reference proteome</keyword>
<evidence type="ECO:0000256" key="9">
    <source>
        <dbReference type="ARBA" id="ARBA00022989"/>
    </source>
</evidence>
<dbReference type="EMBL" id="OX465086">
    <property type="protein sequence ID" value="CAI9264958.1"/>
    <property type="molecule type" value="Genomic_DNA"/>
</dbReference>
<dbReference type="Pfam" id="PF07851">
    <property type="entry name" value="TMEM120A-B"/>
    <property type="match status" value="1"/>
</dbReference>
<keyword evidence="9 13" id="KW-1133">Transmembrane helix</keyword>
<dbReference type="FunFam" id="3.90.79.10:FF:000036">
    <property type="entry name" value="Nudix hydrolase 11"/>
    <property type="match status" value="1"/>
</dbReference>
<dbReference type="GO" id="GO:0016020">
    <property type="term" value="C:membrane"/>
    <property type="evidence" value="ECO:0007669"/>
    <property type="project" value="UniProtKB-SubCell"/>
</dbReference>
<reference evidence="15" key="1">
    <citation type="submission" date="2023-04" db="EMBL/GenBank/DDBJ databases">
        <authorList>
            <person name="Vijverberg K."/>
            <person name="Xiong W."/>
            <person name="Schranz E."/>
        </authorList>
    </citation>
    <scope>NUCLEOTIDE SEQUENCE</scope>
</reference>
<feature type="transmembrane region" description="Helical" evidence="13">
    <location>
        <begin position="373"/>
        <end position="399"/>
    </location>
</feature>
<feature type="transmembrane region" description="Helical" evidence="13">
    <location>
        <begin position="602"/>
        <end position="621"/>
    </location>
</feature>
<evidence type="ECO:0000256" key="6">
    <source>
        <dbReference type="ARBA" id="ARBA00022723"/>
    </source>
</evidence>
<organism evidence="15 16">
    <name type="scientific">Lactuca saligna</name>
    <name type="common">Willowleaf lettuce</name>
    <dbReference type="NCBI Taxonomy" id="75948"/>
    <lineage>
        <taxon>Eukaryota</taxon>
        <taxon>Viridiplantae</taxon>
        <taxon>Streptophyta</taxon>
        <taxon>Embryophyta</taxon>
        <taxon>Tracheophyta</taxon>
        <taxon>Spermatophyta</taxon>
        <taxon>Magnoliopsida</taxon>
        <taxon>eudicotyledons</taxon>
        <taxon>Gunneridae</taxon>
        <taxon>Pentapetalae</taxon>
        <taxon>asterids</taxon>
        <taxon>campanulids</taxon>
        <taxon>Asterales</taxon>
        <taxon>Asteraceae</taxon>
        <taxon>Cichorioideae</taxon>
        <taxon>Cichorieae</taxon>
        <taxon>Lactucinae</taxon>
        <taxon>Lactuca</taxon>
    </lineage>
</organism>
<dbReference type="GO" id="GO:0015937">
    <property type="term" value="P:coenzyme A biosynthetic process"/>
    <property type="evidence" value="ECO:0007669"/>
    <property type="project" value="UniProtKB-ARBA"/>
</dbReference>
<evidence type="ECO:0000259" key="14">
    <source>
        <dbReference type="PROSITE" id="PS51462"/>
    </source>
</evidence>
<evidence type="ECO:0000256" key="4">
    <source>
        <dbReference type="ARBA" id="ARBA00009700"/>
    </source>
</evidence>
<comment type="similarity">
    <text evidence="4">Belongs to the TMEM120 family.</text>
</comment>
<evidence type="ECO:0000256" key="3">
    <source>
        <dbReference type="ARBA" id="ARBA00004141"/>
    </source>
</evidence>
<evidence type="ECO:0000256" key="5">
    <source>
        <dbReference type="ARBA" id="ARBA00022692"/>
    </source>
</evidence>
<dbReference type="InterPro" id="IPR000086">
    <property type="entry name" value="NUDIX_hydrolase_dom"/>
</dbReference>
<evidence type="ECO:0000256" key="11">
    <source>
        <dbReference type="ARBA" id="ARBA00023211"/>
    </source>
</evidence>
<evidence type="ECO:0000256" key="12">
    <source>
        <dbReference type="SAM" id="MobiDB-lite"/>
    </source>
</evidence>
<dbReference type="GO" id="GO:0008893">
    <property type="term" value="F:guanosine-3',5'-bis(diphosphate) 3'-diphosphatase activity"/>
    <property type="evidence" value="ECO:0007669"/>
    <property type="project" value="UniProtKB-ARBA"/>
</dbReference>
<feature type="transmembrane region" description="Helical" evidence="13">
    <location>
        <begin position="340"/>
        <end position="361"/>
    </location>
</feature>
<keyword evidence="7" id="KW-0378">Hydrolase</keyword>
<evidence type="ECO:0000313" key="15">
    <source>
        <dbReference type="EMBL" id="CAI9264958.1"/>
    </source>
</evidence>
<evidence type="ECO:0000256" key="10">
    <source>
        <dbReference type="ARBA" id="ARBA00023136"/>
    </source>
</evidence>
<dbReference type="GO" id="GO:0010945">
    <property type="term" value="F:coenzyme A diphosphatase activity"/>
    <property type="evidence" value="ECO:0007669"/>
    <property type="project" value="InterPro"/>
</dbReference>
<dbReference type="PANTHER" id="PTHR21433:SF0">
    <property type="entry name" value="TRANSMEMBRANE PROTEIN 120 HOMOLOG"/>
    <property type="match status" value="1"/>
</dbReference>